<comment type="caution">
    <text evidence="2">The sequence shown here is derived from an EMBL/GenBank/DDBJ whole genome shotgun (WGS) entry which is preliminary data.</text>
</comment>
<protein>
    <submittedName>
        <fullName evidence="2">Ribonucleases P/MRP protein subunit POP6</fullName>
    </submittedName>
</protein>
<evidence type="ECO:0000259" key="1">
    <source>
        <dbReference type="Pfam" id="PF01918"/>
    </source>
</evidence>
<organism evidence="2 3">
    <name type="scientific">Nakaseomyces bracarensis</name>
    <dbReference type="NCBI Taxonomy" id="273131"/>
    <lineage>
        <taxon>Eukaryota</taxon>
        <taxon>Fungi</taxon>
        <taxon>Dikarya</taxon>
        <taxon>Ascomycota</taxon>
        <taxon>Saccharomycotina</taxon>
        <taxon>Saccharomycetes</taxon>
        <taxon>Saccharomycetales</taxon>
        <taxon>Saccharomycetaceae</taxon>
        <taxon>Nakaseomyces</taxon>
    </lineage>
</organism>
<dbReference type="Proteomes" id="UP001623330">
    <property type="component" value="Unassembled WGS sequence"/>
</dbReference>
<dbReference type="InterPro" id="IPR036882">
    <property type="entry name" value="Alba-like_dom_sf"/>
</dbReference>
<evidence type="ECO:0000313" key="2">
    <source>
        <dbReference type="EMBL" id="KAL3232516.1"/>
    </source>
</evidence>
<dbReference type="SUPFAM" id="SSF82704">
    <property type="entry name" value="AlbA-like"/>
    <property type="match status" value="1"/>
</dbReference>
<reference evidence="2 3" key="1">
    <citation type="submission" date="2024-05" db="EMBL/GenBank/DDBJ databases">
        <title>Long read based assembly of the Candida bracarensis genome reveals expanded adhesin content.</title>
        <authorList>
            <person name="Marcet-Houben M."/>
            <person name="Ksiezopolska E."/>
            <person name="Gabaldon T."/>
        </authorList>
    </citation>
    <scope>NUCLEOTIDE SEQUENCE [LARGE SCALE GENOMIC DNA]</scope>
    <source>
        <strain evidence="2 3">CBM6</strain>
    </source>
</reference>
<keyword evidence="3" id="KW-1185">Reference proteome</keyword>
<evidence type="ECO:0000313" key="3">
    <source>
        <dbReference type="Proteomes" id="UP001623330"/>
    </source>
</evidence>
<feature type="domain" description="DNA/RNA-binding protein Alba-like" evidence="1">
    <location>
        <begin position="43"/>
        <end position="101"/>
    </location>
</feature>
<dbReference type="Pfam" id="PF01918">
    <property type="entry name" value="Alba"/>
    <property type="match status" value="1"/>
</dbReference>
<sequence>MTNRVLYNGLDTQLSLDNYSQCFDFIKAQIIPNILSGNVIVEKITKNDKISNRVSRLETVLKEKRIIVVVSYGDHIQKMASIVEITKSKFEGVDQWNKLLSFQQIRPGKNELLEKAVRVPILITVLCVDKKLELPQELKVSSSGFFKQ</sequence>
<accession>A0ABR4NV95</accession>
<name>A0ABR4NV95_9SACH</name>
<dbReference type="EMBL" id="JBEVYD010000005">
    <property type="protein sequence ID" value="KAL3232516.1"/>
    <property type="molecule type" value="Genomic_DNA"/>
</dbReference>
<proteinExistence type="predicted"/>
<dbReference type="InterPro" id="IPR002775">
    <property type="entry name" value="DNA/RNA-bd_Alba-like"/>
</dbReference>
<gene>
    <name evidence="2" type="ORF">RNJ44_04432</name>
</gene>